<dbReference type="PANTHER" id="PTHR45737:SF6">
    <property type="entry name" value="VON WILLEBRAND FACTOR A DOMAIN-CONTAINING PROTEIN 5A"/>
    <property type="match status" value="1"/>
</dbReference>
<dbReference type="SMART" id="SM00327">
    <property type="entry name" value="VWA"/>
    <property type="match status" value="1"/>
</dbReference>
<evidence type="ECO:0000313" key="5">
    <source>
        <dbReference type="EMBL" id="HAN27063.1"/>
    </source>
</evidence>
<dbReference type="STRING" id="1121937.GCA_000423125_00992"/>
<feature type="domain" description="VWFA" evidence="3">
    <location>
        <begin position="406"/>
        <end position="578"/>
    </location>
</feature>
<evidence type="ECO:0000259" key="3">
    <source>
        <dbReference type="PROSITE" id="PS50234"/>
    </source>
</evidence>
<feature type="domain" description="VIT" evidence="4">
    <location>
        <begin position="113"/>
        <end position="241"/>
    </location>
</feature>
<dbReference type="PANTHER" id="PTHR45737">
    <property type="entry name" value="VON WILLEBRAND FACTOR A DOMAIN-CONTAINING PROTEIN 5A"/>
    <property type="match status" value="1"/>
</dbReference>
<keyword evidence="2" id="KW-0472">Membrane</keyword>
<dbReference type="PROSITE" id="PS51468">
    <property type="entry name" value="VIT"/>
    <property type="match status" value="1"/>
</dbReference>
<dbReference type="Pfam" id="PF13768">
    <property type="entry name" value="VWA_3"/>
    <property type="match status" value="1"/>
</dbReference>
<dbReference type="SUPFAM" id="SSF53300">
    <property type="entry name" value="vWA-like"/>
    <property type="match status" value="1"/>
</dbReference>
<dbReference type="InterPro" id="IPR022440">
    <property type="entry name" value="CHP03788"/>
</dbReference>
<accession>A0A3C1KKT1</accession>
<comment type="caution">
    <text evidence="5">The sequence shown here is derived from an EMBL/GenBank/DDBJ whole genome shotgun (WGS) entry which is preliminary data.</text>
</comment>
<dbReference type="Proteomes" id="UP000259273">
    <property type="component" value="Unassembled WGS sequence"/>
</dbReference>
<dbReference type="InterPro" id="IPR036465">
    <property type="entry name" value="vWFA_dom_sf"/>
</dbReference>
<keyword evidence="2" id="KW-1133">Transmembrane helix</keyword>
<sequence>MWCRIRVYPAGKAAMVPESGRLLKRCHNWSHLHISPPQVCHRMDSSRRFNRGVQTQGEMLMMTIRPVHHFLAARTLLRLCFVLLPRVVALFLCGLLLNASIARAEVGFEPGSGQLLLQRPGLPPEPALLQHSRFAVQIAGMVAVVRLQQTFENTSGDWVEGVYAFPLPGDAAVRHMEMRAGGRRIVGKVRERQEAQAIYQQAASSGRKASLVSQQRPNLFQNRIANVAPGETVSVELEFVQPVEFAQGRFSLRLPMTLTPRYIPGISLPRAENGAAEASYLAWHAATDQVPDAPLIAAWQHPRAGADALPLNPVDIAVELDAGLPLAQVDTPSHAMRLSREGSRYALQLARGPAEMDRDFVLRWTPATGSEPRAALFTEAVDGDHYGMLMVVPPALTQADTAIPRELVFVIDTSGSMGGVPLQQARHSLAAALDSLRPADHFNIIAFDHEYRSLFANSRQAVPDALRQARRFVSKLEAGGGTEMLPPLQHALQQGLATTNERLRQVVFLTDGAVGNEQAIIDMIAVRIGASRLFTVGIGSAPNSWFLREAAALGRGRHLHVGESSEVSTQIDALVDYLSAPLLTDVRVDWPQAVAEAGGPLPDLYAGAPLIRSVHFNTPPQAGVIRVSGRLNGQPWRQELELGGSAQQPARGVGSLWARARIQALLDERYTGAREAVIRANVLAVALQHQLLSPYTSFVAVEEQVSRPTDVPLKPDAVRNTRPGGQSSQGFAYPQTATTASSKLFFACLLLFVALLFWVMRGPELDHVPDDAKR</sequence>
<evidence type="ECO:0000259" key="4">
    <source>
        <dbReference type="PROSITE" id="PS51468"/>
    </source>
</evidence>
<evidence type="ECO:0000256" key="2">
    <source>
        <dbReference type="SAM" id="Phobius"/>
    </source>
</evidence>
<dbReference type="Gene3D" id="3.40.50.410">
    <property type="entry name" value="von Willebrand factor, type A domain"/>
    <property type="match status" value="1"/>
</dbReference>
<dbReference type="Pfam" id="PF08487">
    <property type="entry name" value="VIT"/>
    <property type="match status" value="1"/>
</dbReference>
<proteinExistence type="predicted"/>
<name>A0A3C1KKT1_9GAMM</name>
<dbReference type="SMART" id="SM00609">
    <property type="entry name" value="VIT"/>
    <property type="match status" value="1"/>
</dbReference>
<dbReference type="NCBIfam" id="TIGR03788">
    <property type="entry name" value="marine_srt_targ"/>
    <property type="match status" value="1"/>
</dbReference>
<dbReference type="PROSITE" id="PS50234">
    <property type="entry name" value="VWFA"/>
    <property type="match status" value="1"/>
</dbReference>
<organism evidence="5 6">
    <name type="scientific">Haliea salexigens</name>
    <dbReference type="NCBI Taxonomy" id="287487"/>
    <lineage>
        <taxon>Bacteria</taxon>
        <taxon>Pseudomonadati</taxon>
        <taxon>Pseudomonadota</taxon>
        <taxon>Gammaproteobacteria</taxon>
        <taxon>Cellvibrionales</taxon>
        <taxon>Halieaceae</taxon>
        <taxon>Haliea</taxon>
    </lineage>
</organism>
<feature type="region of interest" description="Disordered" evidence="1">
    <location>
        <begin position="710"/>
        <end position="732"/>
    </location>
</feature>
<gene>
    <name evidence="5" type="ORF">DCP75_04975</name>
</gene>
<dbReference type="EMBL" id="DMND01000071">
    <property type="protein sequence ID" value="HAN27063.1"/>
    <property type="molecule type" value="Genomic_DNA"/>
</dbReference>
<reference evidence="5 6" key="1">
    <citation type="journal article" date="2018" name="Nat. Biotechnol.">
        <title>A standardized bacterial taxonomy based on genome phylogeny substantially revises the tree of life.</title>
        <authorList>
            <person name="Parks D.H."/>
            <person name="Chuvochina M."/>
            <person name="Waite D.W."/>
            <person name="Rinke C."/>
            <person name="Skarshewski A."/>
            <person name="Chaumeil P.A."/>
            <person name="Hugenholtz P."/>
        </authorList>
    </citation>
    <scope>NUCLEOTIDE SEQUENCE [LARGE SCALE GENOMIC DNA]</scope>
    <source>
        <strain evidence="5">UBA9158</strain>
    </source>
</reference>
<evidence type="ECO:0000313" key="6">
    <source>
        <dbReference type="Proteomes" id="UP000259273"/>
    </source>
</evidence>
<feature type="compositionally biased region" description="Polar residues" evidence="1">
    <location>
        <begin position="723"/>
        <end position="732"/>
    </location>
</feature>
<dbReference type="AlphaFoldDB" id="A0A3C1KKT1"/>
<feature type="transmembrane region" description="Helical" evidence="2">
    <location>
        <begin position="75"/>
        <end position="97"/>
    </location>
</feature>
<dbReference type="InterPro" id="IPR002035">
    <property type="entry name" value="VWF_A"/>
</dbReference>
<dbReference type="InterPro" id="IPR013694">
    <property type="entry name" value="VIT"/>
</dbReference>
<feature type="transmembrane region" description="Helical" evidence="2">
    <location>
        <begin position="744"/>
        <end position="760"/>
    </location>
</feature>
<protein>
    <submittedName>
        <fullName evidence="5">Marine proteobacterial sortase target protein</fullName>
    </submittedName>
</protein>
<keyword evidence="2" id="KW-0812">Transmembrane</keyword>
<evidence type="ECO:0000256" key="1">
    <source>
        <dbReference type="SAM" id="MobiDB-lite"/>
    </source>
</evidence>